<sequence>MPAIFGNWTFKYRIKLQRWRRGERHWFRLVLLSRFRRLRGKPVLKLGFFYPNFLSYDETMERSARCFIDVKAVKKLLGFGVQPTKNAAKLLHMAGLLPSAYPERLIDHRLPKKLTEEELEEYRKVDEVKRAQAEAATLEIQEQAKLRLLARKESGRLDDLLTLARKDFTPPKKIPPIGGTTGSPGSVFRVTQPAKAIGRGAEGDLISQLRVWRLQEKNRRGLVTPLEEDNSTSFFLTR</sequence>
<organism evidence="2">
    <name type="scientific">Rhodosorus marinus</name>
    <dbReference type="NCBI Taxonomy" id="101924"/>
    <lineage>
        <taxon>Eukaryota</taxon>
        <taxon>Rhodophyta</taxon>
        <taxon>Stylonematophyceae</taxon>
        <taxon>Stylonematales</taxon>
        <taxon>Stylonemataceae</taxon>
        <taxon>Rhodosorus</taxon>
    </lineage>
</organism>
<dbReference type="AlphaFoldDB" id="A0A7S3EKR9"/>
<proteinExistence type="predicted"/>
<dbReference type="EMBL" id="HBHW01034029">
    <property type="protein sequence ID" value="CAE0058187.1"/>
    <property type="molecule type" value="Transcribed_RNA"/>
</dbReference>
<dbReference type="Gene3D" id="3.30.1320.10">
    <property type="match status" value="1"/>
</dbReference>
<name>A0A7S3EKR9_9RHOD</name>
<reference evidence="2" key="1">
    <citation type="submission" date="2021-01" db="EMBL/GenBank/DDBJ databases">
        <authorList>
            <person name="Corre E."/>
            <person name="Pelletier E."/>
            <person name="Niang G."/>
            <person name="Scheremetjew M."/>
            <person name="Finn R."/>
            <person name="Kale V."/>
            <person name="Holt S."/>
            <person name="Cochrane G."/>
            <person name="Meng A."/>
            <person name="Brown T."/>
            <person name="Cohen L."/>
        </authorList>
    </citation>
    <scope>NUCLEOTIDE SEQUENCE</scope>
    <source>
        <strain evidence="2">CCMP 769</strain>
    </source>
</reference>
<dbReference type="EMBL" id="HBHW01034028">
    <property type="protein sequence ID" value="CAE0058186.1"/>
    <property type="molecule type" value="Transcribed_RNA"/>
</dbReference>
<gene>
    <name evidence="1" type="ORF">RMAR00112_LOCUS26242</name>
    <name evidence="2" type="ORF">RMAR00112_LOCUS26243</name>
</gene>
<dbReference type="InterPro" id="IPR023803">
    <property type="entry name" value="Ribosomal_bS16_dom_sf"/>
</dbReference>
<accession>A0A7S3EKR9</accession>
<evidence type="ECO:0000313" key="2">
    <source>
        <dbReference type="EMBL" id="CAE0058187.1"/>
    </source>
</evidence>
<dbReference type="SUPFAM" id="SSF54565">
    <property type="entry name" value="Ribosomal protein S16"/>
    <property type="match status" value="1"/>
</dbReference>
<evidence type="ECO:0000313" key="1">
    <source>
        <dbReference type="EMBL" id="CAE0058186.1"/>
    </source>
</evidence>
<protein>
    <submittedName>
        <fullName evidence="2">Uncharacterized protein</fullName>
    </submittedName>
</protein>